<evidence type="ECO:0000256" key="4">
    <source>
        <dbReference type="ARBA" id="ARBA00023125"/>
    </source>
</evidence>
<gene>
    <name evidence="11" type="primary">PSMD4</name>
</gene>
<dbReference type="InterPro" id="IPR036390">
    <property type="entry name" value="WH_DNA-bd_sf"/>
</dbReference>
<dbReference type="Proteomes" id="UP000694402">
    <property type="component" value="Unassembled WGS sequence"/>
</dbReference>
<feature type="domain" description="Transcription factor DP C-terminal" evidence="9">
    <location>
        <begin position="128"/>
        <end position="269"/>
    </location>
</feature>
<dbReference type="InterPro" id="IPR037241">
    <property type="entry name" value="E2F-DP_heterodim"/>
</dbReference>
<dbReference type="SUPFAM" id="SSF144074">
    <property type="entry name" value="E2F-DP heterodimerization region"/>
    <property type="match status" value="1"/>
</dbReference>
<evidence type="ECO:0000313" key="12">
    <source>
        <dbReference type="Proteomes" id="UP000694402"/>
    </source>
</evidence>
<keyword evidence="3" id="KW-0805">Transcription regulation</keyword>
<keyword evidence="6" id="KW-0539">Nucleus</keyword>
<dbReference type="InterPro" id="IPR015648">
    <property type="entry name" value="Transcrpt_fac_DP"/>
</dbReference>
<keyword evidence="12" id="KW-1185">Reference proteome</keyword>
<feature type="chain" id="PRO_5034682316" evidence="8">
    <location>
        <begin position="26"/>
        <end position="301"/>
    </location>
</feature>
<dbReference type="GO" id="GO:0051726">
    <property type="term" value="P:regulation of cell cycle"/>
    <property type="evidence" value="ECO:0007669"/>
    <property type="project" value="InterPro"/>
</dbReference>
<dbReference type="GeneTree" id="ENSGT00940000157909"/>
<reference evidence="11" key="1">
    <citation type="submission" date="2025-08" db="UniProtKB">
        <authorList>
            <consortium name="Ensembl"/>
        </authorList>
    </citation>
    <scope>IDENTIFICATION</scope>
</reference>
<comment type="subcellular location">
    <subcellularLocation>
        <location evidence="1">Nucleus</location>
    </subcellularLocation>
</comment>
<dbReference type="InterPro" id="IPR036388">
    <property type="entry name" value="WH-like_DNA-bd_sf"/>
</dbReference>
<dbReference type="GO" id="GO:0005634">
    <property type="term" value="C:nucleus"/>
    <property type="evidence" value="ECO:0007669"/>
    <property type="project" value="UniProtKB-SubCell"/>
</dbReference>
<evidence type="ECO:0000256" key="7">
    <source>
        <dbReference type="SAM" id="MobiDB-lite"/>
    </source>
</evidence>
<dbReference type="InterPro" id="IPR038168">
    <property type="entry name" value="TF_DP_C_sf"/>
</dbReference>
<proteinExistence type="inferred from homology"/>
<dbReference type="PANTHER" id="PTHR12548">
    <property type="entry name" value="TRANSCRIPTION FACTOR DP"/>
    <property type="match status" value="1"/>
</dbReference>
<evidence type="ECO:0000256" key="3">
    <source>
        <dbReference type="ARBA" id="ARBA00023015"/>
    </source>
</evidence>
<evidence type="ECO:0000259" key="9">
    <source>
        <dbReference type="SMART" id="SM01138"/>
    </source>
</evidence>
<evidence type="ECO:0000256" key="5">
    <source>
        <dbReference type="ARBA" id="ARBA00023163"/>
    </source>
</evidence>
<feature type="region of interest" description="Disordered" evidence="7">
    <location>
        <begin position="274"/>
        <end position="301"/>
    </location>
</feature>
<evidence type="ECO:0000256" key="2">
    <source>
        <dbReference type="ARBA" id="ARBA00010940"/>
    </source>
</evidence>
<dbReference type="InterPro" id="IPR014889">
    <property type="entry name" value="Transc_factor_DP_C"/>
</dbReference>
<dbReference type="GO" id="GO:0000981">
    <property type="term" value="F:DNA-binding transcription factor activity, RNA polymerase II-specific"/>
    <property type="evidence" value="ECO:0007669"/>
    <property type="project" value="TreeGrafter"/>
</dbReference>
<feature type="signal peptide" evidence="8">
    <location>
        <begin position="1"/>
        <end position="25"/>
    </location>
</feature>
<evidence type="ECO:0000256" key="6">
    <source>
        <dbReference type="ARBA" id="ARBA00023242"/>
    </source>
</evidence>
<evidence type="ECO:0000256" key="1">
    <source>
        <dbReference type="ARBA" id="ARBA00004123"/>
    </source>
</evidence>
<dbReference type="Pfam" id="PF08781">
    <property type="entry name" value="DP"/>
    <property type="match status" value="1"/>
</dbReference>
<sequence>MVFTYMPNSIMLMLMFHGFHKCALACAIVGEKLIVLHYNQLKKGDKNGKGLSHFSMKACAKVQKKGNTSYNEVADDLVAEFTHSTTVMTTDSVMYDQKNIRRRVYIENVYISCSCSNDVFKTVWIGVFESLHFRTNGRLMEHRRQKISFKNLVQRNKASEASSLALPPSSSVIQLPFIFLNTDVRTVIDCSTSSDKYAEHLKSLLSMQISTSTTPFEIHDDIEAWGLGLSLGLESGKCTADNLVLAKSLIPRSLEIYIIGESWKMAYSHSSATLSESRGQMPSSFNEEEEDDDDNEPSSPE</sequence>
<dbReference type="InterPro" id="IPR003316">
    <property type="entry name" value="E2F_WHTH_DNA-bd_dom"/>
</dbReference>
<feature type="compositionally biased region" description="Acidic residues" evidence="7">
    <location>
        <begin position="286"/>
        <end position="301"/>
    </location>
</feature>
<dbReference type="AlphaFoldDB" id="A0A8C8IP57"/>
<evidence type="ECO:0000259" key="10">
    <source>
        <dbReference type="SMART" id="SM01372"/>
    </source>
</evidence>
<dbReference type="SMART" id="SM01138">
    <property type="entry name" value="DP"/>
    <property type="match status" value="1"/>
</dbReference>
<dbReference type="Gene3D" id="1.10.10.10">
    <property type="entry name" value="Winged helix-like DNA-binding domain superfamily/Winged helix DNA-binding domain"/>
    <property type="match status" value="1"/>
</dbReference>
<keyword evidence="5" id="KW-0804">Transcription</keyword>
<keyword evidence="4" id="KW-0238">DNA-binding</keyword>
<name>A0A8C8IP57_ONCTS</name>
<feature type="domain" description="E2F/DP family winged-helix DNA-binding" evidence="10">
    <location>
        <begin position="46"/>
        <end position="126"/>
    </location>
</feature>
<organism evidence="11 12">
    <name type="scientific">Oncorhynchus tshawytscha</name>
    <name type="common">Chinook salmon</name>
    <name type="synonym">Salmo tshawytscha</name>
    <dbReference type="NCBI Taxonomy" id="74940"/>
    <lineage>
        <taxon>Eukaryota</taxon>
        <taxon>Metazoa</taxon>
        <taxon>Chordata</taxon>
        <taxon>Craniata</taxon>
        <taxon>Vertebrata</taxon>
        <taxon>Euteleostomi</taxon>
        <taxon>Actinopterygii</taxon>
        <taxon>Neopterygii</taxon>
        <taxon>Teleostei</taxon>
        <taxon>Protacanthopterygii</taxon>
        <taxon>Salmoniformes</taxon>
        <taxon>Salmonidae</taxon>
        <taxon>Salmoninae</taxon>
        <taxon>Oncorhynchus</taxon>
    </lineage>
</organism>
<keyword evidence="8" id="KW-0732">Signal</keyword>
<dbReference type="GO" id="GO:0000977">
    <property type="term" value="F:RNA polymerase II transcription regulatory region sequence-specific DNA binding"/>
    <property type="evidence" value="ECO:0007669"/>
    <property type="project" value="TreeGrafter"/>
</dbReference>
<evidence type="ECO:0000256" key="8">
    <source>
        <dbReference type="SAM" id="SignalP"/>
    </source>
</evidence>
<evidence type="ECO:0000313" key="11">
    <source>
        <dbReference type="Ensembl" id="ENSOTSP00005081954.1"/>
    </source>
</evidence>
<comment type="similarity">
    <text evidence="2">Belongs to the E2F/DP family.</text>
</comment>
<dbReference type="Ensembl" id="ENSOTST00005088773.2">
    <property type="protein sequence ID" value="ENSOTSP00005081954.1"/>
    <property type="gene ID" value="ENSOTSG00005038531.2"/>
</dbReference>
<dbReference type="PANTHER" id="PTHR12548:SF5">
    <property type="entry name" value="TRANSCRIPTION FACTOR DP-2"/>
    <property type="match status" value="1"/>
</dbReference>
<reference evidence="11" key="2">
    <citation type="submission" date="2025-09" db="UniProtKB">
        <authorList>
            <consortium name="Ensembl"/>
        </authorList>
    </citation>
    <scope>IDENTIFICATION</scope>
</reference>
<dbReference type="SUPFAM" id="SSF46785">
    <property type="entry name" value="Winged helix' DNA-binding domain"/>
    <property type="match status" value="1"/>
</dbReference>
<dbReference type="SMART" id="SM01372">
    <property type="entry name" value="E2F_TDP"/>
    <property type="match status" value="1"/>
</dbReference>
<dbReference type="Gene3D" id="1.20.140.80">
    <property type="entry name" value="Transcription factor DP"/>
    <property type="match status" value="1"/>
</dbReference>
<protein>
    <submittedName>
        <fullName evidence="11">Uncharacterized protein</fullName>
    </submittedName>
</protein>
<dbReference type="GO" id="GO:0005667">
    <property type="term" value="C:transcription regulator complex"/>
    <property type="evidence" value="ECO:0007669"/>
    <property type="project" value="InterPro"/>
</dbReference>
<accession>A0A8C8IP57</accession>